<sequence>MRRSRRVCLTSTTRRTGLKSGRSTLPLTPHWLEDREDSRPGEAAAELPLLPLYSTPLFYPLSLYPLTLLLPLFLRLVSTGLVALTNVFLTLKPKSCTRWL</sequence>
<organism evidence="1 2">
    <name type="scientific">Pangasianodon gigas</name>
    <name type="common">Mekong giant catfish</name>
    <name type="synonym">Pangasius gigas</name>
    <dbReference type="NCBI Taxonomy" id="30993"/>
    <lineage>
        <taxon>Eukaryota</taxon>
        <taxon>Metazoa</taxon>
        <taxon>Chordata</taxon>
        <taxon>Craniata</taxon>
        <taxon>Vertebrata</taxon>
        <taxon>Euteleostomi</taxon>
        <taxon>Actinopterygii</taxon>
        <taxon>Neopterygii</taxon>
        <taxon>Teleostei</taxon>
        <taxon>Ostariophysi</taxon>
        <taxon>Siluriformes</taxon>
        <taxon>Pangasiidae</taxon>
        <taxon>Pangasianodon</taxon>
    </lineage>
</organism>
<reference evidence="1 2" key="1">
    <citation type="journal article" date="2022" name="bioRxiv">
        <title>An ancient truncated duplication of the anti-Mullerian hormone receptor type 2 gene is a potential conserved master sex determinant in the Pangasiidae catfish family.</title>
        <authorList>
            <person name="Wen M."/>
            <person name="Pan Q."/>
            <person name="Jouanno E."/>
            <person name="Montfort J."/>
            <person name="Zahm M."/>
            <person name="Cabau C."/>
            <person name="Klopp C."/>
            <person name="Iampietro C."/>
            <person name="Roques C."/>
            <person name="Bouchez O."/>
            <person name="Castinel A."/>
            <person name="Donnadieu C."/>
            <person name="Parrinello H."/>
            <person name="Poncet C."/>
            <person name="Belmonte E."/>
            <person name="Gautier V."/>
            <person name="Avarre J.-C."/>
            <person name="Dugue R."/>
            <person name="Gustiano R."/>
            <person name="Ha T.T.T."/>
            <person name="Campet M."/>
            <person name="Sriphairoj K."/>
            <person name="Ribolli J."/>
            <person name="de Almeida F.L."/>
            <person name="Desvignes T."/>
            <person name="Postlethwait J.H."/>
            <person name="Bucao C.F."/>
            <person name="Robinson-Rechavi M."/>
            <person name="Bobe J."/>
            <person name="Herpin A."/>
            <person name="Guiguen Y."/>
        </authorList>
    </citation>
    <scope>NUCLEOTIDE SEQUENCE [LARGE SCALE GENOMIC DNA]</scope>
    <source>
        <strain evidence="1">YG-Dec2019</strain>
    </source>
</reference>
<protein>
    <submittedName>
        <fullName evidence="1">Uncharacterized protein</fullName>
    </submittedName>
</protein>
<dbReference type="Proteomes" id="UP000829447">
    <property type="component" value="Linkage Group LG14"/>
</dbReference>
<comment type="caution">
    <text evidence="1">The sequence shown here is derived from an EMBL/GenBank/DDBJ whole genome shotgun (WGS) entry which is preliminary data.</text>
</comment>
<evidence type="ECO:0000313" key="2">
    <source>
        <dbReference type="Proteomes" id="UP000829447"/>
    </source>
</evidence>
<evidence type="ECO:0000313" key="1">
    <source>
        <dbReference type="EMBL" id="MCI4386237.1"/>
    </source>
</evidence>
<dbReference type="EMBL" id="CM040467">
    <property type="protein sequence ID" value="MCI4386237.1"/>
    <property type="molecule type" value="Genomic_DNA"/>
</dbReference>
<proteinExistence type="predicted"/>
<keyword evidence="2" id="KW-1185">Reference proteome</keyword>
<accession>A0ACC5X520</accession>
<gene>
    <name evidence="1" type="ORF">PGIGA_G00060190</name>
</gene>
<name>A0ACC5X520_PANGG</name>